<accession>A0A4V2W3W3</accession>
<keyword evidence="1" id="KW-0285">Flavoprotein</keyword>
<gene>
    <name evidence="4" type="ORF">EDD60_12333</name>
</gene>
<dbReference type="SUPFAM" id="SSF52218">
    <property type="entry name" value="Flavoproteins"/>
    <property type="match status" value="1"/>
</dbReference>
<proteinExistence type="predicted"/>
<dbReference type="Gene3D" id="3.40.50.360">
    <property type="match status" value="1"/>
</dbReference>
<evidence type="ECO:0000313" key="5">
    <source>
        <dbReference type="Proteomes" id="UP000295515"/>
    </source>
</evidence>
<keyword evidence="2" id="KW-0288">FMN</keyword>
<dbReference type="GeneID" id="98916337"/>
<protein>
    <submittedName>
        <fullName evidence="4">Multimeric flavodoxin WrbA</fullName>
    </submittedName>
</protein>
<dbReference type="AlphaFoldDB" id="A0A4V2W3W3"/>
<dbReference type="GO" id="GO:0016491">
    <property type="term" value="F:oxidoreductase activity"/>
    <property type="evidence" value="ECO:0007669"/>
    <property type="project" value="InterPro"/>
</dbReference>
<dbReference type="InterPro" id="IPR005025">
    <property type="entry name" value="FMN_Rdtase-like_dom"/>
</dbReference>
<comment type="caution">
    <text evidence="4">The sequence shown here is derived from an EMBL/GenBank/DDBJ whole genome shotgun (WGS) entry which is preliminary data.</text>
</comment>
<sequence>MKKNVLVISTSQRVKGNSDTLAQSFYQGAKASGHHVEMISLAHQTISFCKGCLVCQKSQPCVIQDDANVIVEKMQKADVIVFSTPIYFYEMSGQMKTLIDRTNPLFIKDYQFRDIYLLATAADEDESAIDGAIKGLEGWIACFEKCQLKGVIKGVGVDQYGEVNNHQELLEKAYQMGKEIV</sequence>
<organism evidence="4 5">
    <name type="scientific">Longibaculum muris</name>
    <dbReference type="NCBI Taxonomy" id="1796628"/>
    <lineage>
        <taxon>Bacteria</taxon>
        <taxon>Bacillati</taxon>
        <taxon>Bacillota</taxon>
        <taxon>Erysipelotrichia</taxon>
        <taxon>Erysipelotrichales</taxon>
        <taxon>Coprobacillaceae</taxon>
        <taxon>Longibaculum</taxon>
    </lineage>
</organism>
<evidence type="ECO:0000313" key="4">
    <source>
        <dbReference type="EMBL" id="TCV93599.1"/>
    </source>
</evidence>
<feature type="domain" description="NADPH-dependent FMN reductase-like" evidence="3">
    <location>
        <begin position="4"/>
        <end position="121"/>
    </location>
</feature>
<dbReference type="EMBL" id="SMCQ01000023">
    <property type="protein sequence ID" value="TCV93599.1"/>
    <property type="molecule type" value="Genomic_DNA"/>
</dbReference>
<dbReference type="PANTHER" id="PTHR43278:SF2">
    <property type="entry name" value="IRON-SULFUR FLAVOPROTEIN"/>
    <property type="match status" value="1"/>
</dbReference>
<evidence type="ECO:0000256" key="2">
    <source>
        <dbReference type="ARBA" id="ARBA00022643"/>
    </source>
</evidence>
<reference evidence="4 5" key="1">
    <citation type="submission" date="2019-03" db="EMBL/GenBank/DDBJ databases">
        <title>Genomic Encyclopedia of Type Strains, Phase IV (KMG-IV): sequencing the most valuable type-strain genomes for metagenomic binning, comparative biology and taxonomic classification.</title>
        <authorList>
            <person name="Goeker M."/>
        </authorList>
    </citation>
    <scope>NUCLEOTIDE SEQUENCE [LARGE SCALE GENOMIC DNA]</scope>
    <source>
        <strain evidence="4 5">DSM 29487</strain>
    </source>
</reference>
<dbReference type="Pfam" id="PF03358">
    <property type="entry name" value="FMN_red"/>
    <property type="match status" value="1"/>
</dbReference>
<dbReference type="PANTHER" id="PTHR43278">
    <property type="entry name" value="NAD(P)H-DEPENDENT FMN-CONTAINING OXIDOREDUCTASE YWQN-RELATED"/>
    <property type="match status" value="1"/>
</dbReference>
<dbReference type="InterPro" id="IPR051796">
    <property type="entry name" value="ISF_SsuE-like"/>
</dbReference>
<evidence type="ECO:0000256" key="1">
    <source>
        <dbReference type="ARBA" id="ARBA00022630"/>
    </source>
</evidence>
<name>A0A4V2W3W3_9FIRM</name>
<dbReference type="Proteomes" id="UP000295515">
    <property type="component" value="Unassembled WGS sequence"/>
</dbReference>
<keyword evidence="5" id="KW-1185">Reference proteome</keyword>
<evidence type="ECO:0000259" key="3">
    <source>
        <dbReference type="Pfam" id="PF03358"/>
    </source>
</evidence>
<dbReference type="RefSeq" id="WP_066445727.1">
    <property type="nucleotide sequence ID" value="NZ_JADMQS010000048.1"/>
</dbReference>
<dbReference type="InterPro" id="IPR029039">
    <property type="entry name" value="Flavoprotein-like_sf"/>
</dbReference>